<keyword evidence="4 12" id="KW-0479">Metal-binding</keyword>
<keyword evidence="16" id="KW-1185">Reference proteome</keyword>
<dbReference type="EMBL" id="CAWYQH010000141">
    <property type="protein sequence ID" value="CAK8693836.1"/>
    <property type="molecule type" value="Genomic_DNA"/>
</dbReference>
<feature type="region of interest" description="Disordered" evidence="13">
    <location>
        <begin position="88"/>
        <end position="113"/>
    </location>
</feature>
<dbReference type="EC" id="1.14.11.-" evidence="12"/>
<keyword evidence="5" id="KW-0156">Chromatin regulator</keyword>
<evidence type="ECO:0000313" key="15">
    <source>
        <dbReference type="EMBL" id="CAK8693836.1"/>
    </source>
</evidence>
<evidence type="ECO:0000256" key="12">
    <source>
        <dbReference type="RuleBase" id="RU366061"/>
    </source>
</evidence>
<feature type="region of interest" description="Disordered" evidence="13">
    <location>
        <begin position="173"/>
        <end position="192"/>
    </location>
</feature>
<comment type="similarity">
    <text evidence="2">Belongs to the ROX family. NO66 subfamily.</text>
</comment>
<evidence type="ECO:0000256" key="1">
    <source>
        <dbReference type="ARBA" id="ARBA00004123"/>
    </source>
</evidence>
<evidence type="ECO:0000256" key="2">
    <source>
        <dbReference type="ARBA" id="ARBA00010309"/>
    </source>
</evidence>
<keyword evidence="10 12" id="KW-0804">Transcription</keyword>
<dbReference type="Proteomes" id="UP001642483">
    <property type="component" value="Unassembled WGS sequence"/>
</dbReference>
<dbReference type="SUPFAM" id="SSF51197">
    <property type="entry name" value="Clavaminate synthase-like"/>
    <property type="match status" value="1"/>
</dbReference>
<dbReference type="PANTHER" id="PTHR13096:SF8">
    <property type="entry name" value="RIBOSOMAL OXYGENASE 1"/>
    <property type="match status" value="1"/>
</dbReference>
<dbReference type="Gene3D" id="2.60.120.650">
    <property type="entry name" value="Cupin"/>
    <property type="match status" value="1"/>
</dbReference>
<evidence type="ECO:0000256" key="8">
    <source>
        <dbReference type="ARBA" id="ARBA00023004"/>
    </source>
</evidence>
<evidence type="ECO:0000256" key="5">
    <source>
        <dbReference type="ARBA" id="ARBA00022853"/>
    </source>
</evidence>
<keyword evidence="7 12" id="KW-0560">Oxidoreductase</keyword>
<accession>A0ABP0GPZ9</accession>
<keyword evidence="11 12" id="KW-0539">Nucleus</keyword>
<dbReference type="Gene3D" id="3.90.930.40">
    <property type="match status" value="1"/>
</dbReference>
<comment type="function">
    <text evidence="12">Oxygenase that can act as both a histone lysine demethylase and a ribosomal histidine hydroxylase.</text>
</comment>
<evidence type="ECO:0000256" key="3">
    <source>
        <dbReference type="ARBA" id="ARBA00022491"/>
    </source>
</evidence>
<dbReference type="Pfam" id="PF08007">
    <property type="entry name" value="JmjC_2"/>
    <property type="match status" value="1"/>
</dbReference>
<evidence type="ECO:0000256" key="11">
    <source>
        <dbReference type="ARBA" id="ARBA00023242"/>
    </source>
</evidence>
<feature type="compositionally biased region" description="Basic residues" evidence="13">
    <location>
        <begin position="90"/>
        <end position="100"/>
    </location>
</feature>
<evidence type="ECO:0000256" key="6">
    <source>
        <dbReference type="ARBA" id="ARBA00022964"/>
    </source>
</evidence>
<gene>
    <name evidence="15" type="ORF">CVLEPA_LOCUS27130</name>
</gene>
<evidence type="ECO:0000313" key="16">
    <source>
        <dbReference type="Proteomes" id="UP001642483"/>
    </source>
</evidence>
<dbReference type="PANTHER" id="PTHR13096">
    <property type="entry name" value="MINA53 MYC INDUCED NUCLEAR ANTIGEN"/>
    <property type="match status" value="1"/>
</dbReference>
<comment type="subcellular location">
    <subcellularLocation>
        <location evidence="1 12">Nucleus</location>
    </subcellularLocation>
</comment>
<evidence type="ECO:0000256" key="4">
    <source>
        <dbReference type="ARBA" id="ARBA00022723"/>
    </source>
</evidence>
<dbReference type="PROSITE" id="PS51184">
    <property type="entry name" value="JMJC"/>
    <property type="match status" value="1"/>
</dbReference>
<comment type="cofactor">
    <cofactor evidence="12">
        <name>Fe(2+)</name>
        <dbReference type="ChEBI" id="CHEBI:29033"/>
    </cofactor>
    <text evidence="12">Binds 1 Fe(2+) ion per subunit.</text>
</comment>
<keyword evidence="8 12" id="KW-0408">Iron</keyword>
<evidence type="ECO:0000256" key="10">
    <source>
        <dbReference type="ARBA" id="ARBA00023163"/>
    </source>
</evidence>
<evidence type="ECO:0000259" key="14">
    <source>
        <dbReference type="PROSITE" id="PS51184"/>
    </source>
</evidence>
<feature type="domain" description="JmjC" evidence="14">
    <location>
        <begin position="379"/>
        <end position="524"/>
    </location>
</feature>
<keyword evidence="3" id="KW-0678">Repressor</keyword>
<dbReference type="InterPro" id="IPR049043">
    <property type="entry name" value="WHD_RIOX1"/>
</dbReference>
<organism evidence="15 16">
    <name type="scientific">Clavelina lepadiformis</name>
    <name type="common">Light-bulb sea squirt</name>
    <name type="synonym">Ascidia lepadiformis</name>
    <dbReference type="NCBI Taxonomy" id="159417"/>
    <lineage>
        <taxon>Eukaryota</taxon>
        <taxon>Metazoa</taxon>
        <taxon>Chordata</taxon>
        <taxon>Tunicata</taxon>
        <taxon>Ascidiacea</taxon>
        <taxon>Aplousobranchia</taxon>
        <taxon>Clavelinidae</taxon>
        <taxon>Clavelina</taxon>
    </lineage>
</organism>
<keyword evidence="6 12" id="KW-0223">Dioxygenase</keyword>
<feature type="region of interest" description="Disordered" evidence="13">
    <location>
        <begin position="32"/>
        <end position="73"/>
    </location>
</feature>
<name>A0ABP0GPZ9_CLALP</name>
<dbReference type="Pfam" id="PF21233">
    <property type="entry name" value="WHD_RIOX1"/>
    <property type="match status" value="1"/>
</dbReference>
<proteinExistence type="inferred from homology"/>
<dbReference type="InterPro" id="IPR003347">
    <property type="entry name" value="JmjC_dom"/>
</dbReference>
<evidence type="ECO:0000256" key="9">
    <source>
        <dbReference type="ARBA" id="ARBA00023015"/>
    </source>
</evidence>
<evidence type="ECO:0000256" key="7">
    <source>
        <dbReference type="ARBA" id="ARBA00023002"/>
    </source>
</evidence>
<reference evidence="15 16" key="1">
    <citation type="submission" date="2024-02" db="EMBL/GenBank/DDBJ databases">
        <authorList>
            <person name="Daric V."/>
            <person name="Darras S."/>
        </authorList>
    </citation>
    <scope>NUCLEOTIDE SEQUENCE [LARGE SCALE GENOMIC DNA]</scope>
</reference>
<evidence type="ECO:0000256" key="13">
    <source>
        <dbReference type="SAM" id="MobiDB-lite"/>
    </source>
</evidence>
<dbReference type="InterPro" id="IPR039994">
    <property type="entry name" value="NO66-like"/>
</dbReference>
<comment type="caution">
    <text evidence="15">The sequence shown here is derived from an EMBL/GenBank/DDBJ whole genome shotgun (WGS) entry which is preliminary data.</text>
</comment>
<protein>
    <recommendedName>
        <fullName evidence="12">Bifunctional lysine-specific demethylase and histidyl-hydroxylase</fullName>
        <ecNumber evidence="12">1.14.11.-</ecNumber>
    </recommendedName>
</protein>
<feature type="compositionally biased region" description="Polar residues" evidence="13">
    <location>
        <begin position="32"/>
        <end position="46"/>
    </location>
</feature>
<dbReference type="Gene3D" id="1.10.10.1500">
    <property type="entry name" value="JmjC domain-containing ribosomal oxygenase (ROX), dimer domain"/>
    <property type="match status" value="1"/>
</dbReference>
<keyword evidence="9 12" id="KW-0805">Transcription regulation</keyword>
<sequence length="736" mass="82816">MGKANKLSKTSLNKSKVPVPLSAFAIYSAQTTTTKRGRVESSSSVQEPKAVPTYLFNPENDRTSQVKNSTTSTSLIKQISNKAAFSLRRASTKRKKKQKKFTNGSQGADWQPYFTPNDDEIQTINFIKSGPIKFSSTASSVQFEAKLTDDIAKDEAGNKQTIYKEDRSIELSTSQSLTECEDEGSDDKTKKDDVTIHRDGVTMDLVVMEEKNNLQPPKKKVRVASRELLEQERRTLKQEEVGKTREQLHGDVFKSTEKTSTSFTTISKKASSIPKMPFPQGNSEKDGRLLFEWLIQPFGLKKFFSNIWERKPLLVRRHISNYAEGLFGSDDLNRILNECNVRFGVNLDVTTYQDGRRETHNVEGRAFSPVVWDYYKNGCSVRLKNPQAFSKPVWQLCATLQEYFKSMVGSNIYLTPPGTQGFAPHYDDIEAFVLQLEGKKRWSLYNPRSAAETLPRFSSKNFDPSEIGEEIFSTTLEPGDLLYFPRGFIHQASSLPGSHSLHITISTYQRNSWGDLMQELFSGALTRAFAEDLEFRKGLPLDYLSSLGVENSDKVSVSRSEALKKVSELFARLAQYADVDGAVDQRGMDFLYDALPPALSQDELDRTIHGAKVKMTSPGHPSACLCGVSLETKVRVLRKNAVRVCLGSDANENMAVTVHHSLQNSRVYHEEERKFFELEADCAPALEFLLHRYPAYVPVASLPLDSDEEKVNFASSLFEKGILIAEEKIELVPEQL</sequence>